<gene>
    <name evidence="2" type="ORF">FJY68_06440</name>
</gene>
<keyword evidence="1" id="KW-1133">Transmembrane helix</keyword>
<dbReference type="EMBL" id="VGIR01000031">
    <property type="protein sequence ID" value="MBM3331477.1"/>
    <property type="molecule type" value="Genomic_DNA"/>
</dbReference>
<evidence type="ECO:0000256" key="1">
    <source>
        <dbReference type="SAM" id="Phobius"/>
    </source>
</evidence>
<proteinExistence type="predicted"/>
<comment type="caution">
    <text evidence="2">The sequence shown here is derived from an EMBL/GenBank/DDBJ whole genome shotgun (WGS) entry which is preliminary data.</text>
</comment>
<evidence type="ECO:0000313" key="3">
    <source>
        <dbReference type="Proteomes" id="UP000779900"/>
    </source>
</evidence>
<evidence type="ECO:0000313" key="2">
    <source>
        <dbReference type="EMBL" id="MBM3331477.1"/>
    </source>
</evidence>
<dbReference type="AlphaFoldDB" id="A0A937XEB7"/>
<keyword evidence="1" id="KW-0472">Membrane</keyword>
<name>A0A937XEB7_UNCW3</name>
<protein>
    <submittedName>
        <fullName evidence="2">Uncharacterized protein</fullName>
    </submittedName>
</protein>
<feature type="transmembrane region" description="Helical" evidence="1">
    <location>
        <begin position="26"/>
        <end position="47"/>
    </location>
</feature>
<dbReference type="Proteomes" id="UP000779900">
    <property type="component" value="Unassembled WGS sequence"/>
</dbReference>
<reference evidence="2" key="1">
    <citation type="submission" date="2019-03" db="EMBL/GenBank/DDBJ databases">
        <title>Lake Tanganyika Metagenome-Assembled Genomes (MAGs).</title>
        <authorList>
            <person name="Tran P."/>
        </authorList>
    </citation>
    <scope>NUCLEOTIDE SEQUENCE</scope>
    <source>
        <strain evidence="2">K_DeepCast_150m_m2_040</strain>
    </source>
</reference>
<organism evidence="2 3">
    <name type="scientific">candidate division WOR-3 bacterium</name>
    <dbReference type="NCBI Taxonomy" id="2052148"/>
    <lineage>
        <taxon>Bacteria</taxon>
        <taxon>Bacteria division WOR-3</taxon>
    </lineage>
</organism>
<keyword evidence="1" id="KW-0812">Transmembrane</keyword>
<sequence length="173" mass="19265">MAERQENCYACGQHVRARAYRHHRRANPVVIIAVCVAVVSVLGVFWFSRANAARKQAALLAEEAALIAQDSVRRANRQWLDAVRVAKDDEEVRARAAAFDDLESRYNSVRLRAAAAPTSQQESIIRQVESEFALLHHSAIVLGSSPAAERQASRDSIQMGMRRVEDLTRSLGE</sequence>
<accession>A0A937XEB7</accession>